<dbReference type="GO" id="GO:0010945">
    <property type="term" value="F:coenzyme A diphosphatase activity"/>
    <property type="evidence" value="ECO:0007669"/>
    <property type="project" value="InterPro"/>
</dbReference>
<evidence type="ECO:0000256" key="6">
    <source>
        <dbReference type="ARBA" id="ARBA00022842"/>
    </source>
</evidence>
<dbReference type="EMBL" id="SNYM01000026">
    <property type="protein sequence ID" value="TDQ44152.1"/>
    <property type="molecule type" value="Genomic_DNA"/>
</dbReference>
<comment type="cofactor">
    <cofactor evidence="2">
        <name>Mg(2+)</name>
        <dbReference type="ChEBI" id="CHEBI:18420"/>
    </cofactor>
</comment>
<dbReference type="AlphaFoldDB" id="A0A4R6UDK0"/>
<dbReference type="PROSITE" id="PS51462">
    <property type="entry name" value="NUDIX"/>
    <property type="match status" value="1"/>
</dbReference>
<dbReference type="Proteomes" id="UP000295375">
    <property type="component" value="Unassembled WGS sequence"/>
</dbReference>
<gene>
    <name evidence="9" type="ORF">EV696_12634</name>
</gene>
<keyword evidence="7" id="KW-0464">Manganese</keyword>
<dbReference type="InterPro" id="IPR000059">
    <property type="entry name" value="NUDIX_hydrolase_NudL_CS"/>
</dbReference>
<protein>
    <submittedName>
        <fullName evidence="9">8-oxo-dGTP pyrophosphatase MutT (NUDIX family)</fullName>
    </submittedName>
</protein>
<dbReference type="PANTHER" id="PTHR12992">
    <property type="entry name" value="NUDIX HYDROLASE"/>
    <property type="match status" value="1"/>
</dbReference>
<evidence type="ECO:0000256" key="3">
    <source>
        <dbReference type="ARBA" id="ARBA00006506"/>
    </source>
</evidence>
<dbReference type="Gene3D" id="3.90.79.10">
    <property type="entry name" value="Nucleoside Triphosphate Pyrophosphohydrolase"/>
    <property type="match status" value="1"/>
</dbReference>
<dbReference type="GO" id="GO:0009132">
    <property type="term" value="P:nucleoside diphosphate metabolic process"/>
    <property type="evidence" value="ECO:0007669"/>
    <property type="project" value="InterPro"/>
</dbReference>
<dbReference type="Pfam" id="PF00293">
    <property type="entry name" value="NUDIX"/>
    <property type="match status" value="1"/>
</dbReference>
<keyword evidence="4" id="KW-0479">Metal-binding</keyword>
<dbReference type="CDD" id="cd03426">
    <property type="entry name" value="NUDIX_CoAse_Nudt7"/>
    <property type="match status" value="1"/>
</dbReference>
<dbReference type="PANTHER" id="PTHR12992:SF11">
    <property type="entry name" value="MITOCHONDRIAL COENZYME A DIPHOSPHATASE NUDT8"/>
    <property type="match status" value="1"/>
</dbReference>
<dbReference type="PROSITE" id="PS01293">
    <property type="entry name" value="NUDIX_COA"/>
    <property type="match status" value="1"/>
</dbReference>
<dbReference type="InterPro" id="IPR000086">
    <property type="entry name" value="NUDIX_hydrolase_dom"/>
</dbReference>
<reference evidence="9 10" key="1">
    <citation type="submission" date="2019-03" db="EMBL/GenBank/DDBJ databases">
        <title>Genomic Encyclopedia of Type Strains, Phase IV (KMG-IV): sequencing the most valuable type-strain genomes for metagenomic binning, comparative biology and taxonomic classification.</title>
        <authorList>
            <person name="Goeker M."/>
        </authorList>
    </citation>
    <scope>NUCLEOTIDE SEQUENCE [LARGE SCALE GENOMIC DNA]</scope>
    <source>
        <strain evidence="9 10">DSM 103792</strain>
    </source>
</reference>
<accession>A0A4R6UDK0</accession>
<keyword evidence="5" id="KW-0378">Hydrolase</keyword>
<dbReference type="SUPFAM" id="SSF55811">
    <property type="entry name" value="Nudix"/>
    <property type="match status" value="1"/>
</dbReference>
<dbReference type="InterPro" id="IPR015797">
    <property type="entry name" value="NUDIX_hydrolase-like_dom_sf"/>
</dbReference>
<evidence type="ECO:0000256" key="7">
    <source>
        <dbReference type="ARBA" id="ARBA00023211"/>
    </source>
</evidence>
<evidence type="ECO:0000256" key="2">
    <source>
        <dbReference type="ARBA" id="ARBA00001946"/>
    </source>
</evidence>
<organism evidence="9 10">
    <name type="scientific">Permianibacter aggregans</name>
    <dbReference type="NCBI Taxonomy" id="1510150"/>
    <lineage>
        <taxon>Bacteria</taxon>
        <taxon>Pseudomonadati</taxon>
        <taxon>Pseudomonadota</taxon>
        <taxon>Gammaproteobacteria</taxon>
        <taxon>Pseudomonadales</taxon>
        <taxon>Pseudomonadaceae</taxon>
        <taxon>Permianibacter</taxon>
    </lineage>
</organism>
<comment type="cofactor">
    <cofactor evidence="1">
        <name>Mn(2+)</name>
        <dbReference type="ChEBI" id="CHEBI:29035"/>
    </cofactor>
</comment>
<evidence type="ECO:0000256" key="5">
    <source>
        <dbReference type="ARBA" id="ARBA00022801"/>
    </source>
</evidence>
<keyword evidence="6" id="KW-0460">Magnesium</keyword>
<sequence length="225" mass="25857">MKRWPRSAASCLCWNRATTEEATVHCSRHFIHSRYRQVLYRSPERGIAQTPPSHLRHAAVLMPLVETNGDLQVLFTQRAAHLRQHAGQISFPGGRVEDGDASPLATALREAEEEISLRPSQVEILGPLPPFITSTSQFFIQPYLGFLHQFQLTRWDINEVDEVFFVPLSWLLDPANRHRRIVTWQGQQHELFEFPWEGKRIWGATAAMLISFIELLGLTTLEHTQ</sequence>
<name>A0A4R6UDK0_9GAMM</name>
<evidence type="ECO:0000256" key="1">
    <source>
        <dbReference type="ARBA" id="ARBA00001936"/>
    </source>
</evidence>
<proteinExistence type="inferred from homology"/>
<evidence type="ECO:0000256" key="4">
    <source>
        <dbReference type="ARBA" id="ARBA00022723"/>
    </source>
</evidence>
<comment type="caution">
    <text evidence="9">The sequence shown here is derived from an EMBL/GenBank/DDBJ whole genome shotgun (WGS) entry which is preliminary data.</text>
</comment>
<evidence type="ECO:0000313" key="9">
    <source>
        <dbReference type="EMBL" id="TDQ44152.1"/>
    </source>
</evidence>
<dbReference type="InterPro" id="IPR045121">
    <property type="entry name" value="CoAse"/>
</dbReference>
<feature type="domain" description="Nudix hydrolase" evidence="8">
    <location>
        <begin position="55"/>
        <end position="188"/>
    </location>
</feature>
<evidence type="ECO:0000313" key="10">
    <source>
        <dbReference type="Proteomes" id="UP000295375"/>
    </source>
</evidence>
<dbReference type="GO" id="GO:0030145">
    <property type="term" value="F:manganese ion binding"/>
    <property type="evidence" value="ECO:0007669"/>
    <property type="project" value="InterPro"/>
</dbReference>
<comment type="similarity">
    <text evidence="3">Belongs to the Nudix hydrolase family. PCD1 subfamily.</text>
</comment>
<evidence type="ECO:0000259" key="8">
    <source>
        <dbReference type="PROSITE" id="PS51462"/>
    </source>
</evidence>
<dbReference type="GO" id="GO:0000287">
    <property type="term" value="F:magnesium ion binding"/>
    <property type="evidence" value="ECO:0007669"/>
    <property type="project" value="InterPro"/>
</dbReference>
<keyword evidence="10" id="KW-1185">Reference proteome</keyword>